<protein>
    <recommendedName>
        <fullName evidence="3 10">3'(2'),5'-bisphosphate nucleotidase</fullName>
        <ecNumber evidence="3 10">3.1.3.7</ecNumber>
    </recommendedName>
</protein>
<evidence type="ECO:0000313" key="12">
    <source>
        <dbReference type="Proteomes" id="UP001447188"/>
    </source>
</evidence>
<name>A0ABR3G9W4_9PEZI</name>
<dbReference type="EC" id="3.1.3.7" evidence="3 10"/>
<gene>
    <name evidence="11" type="primary">MET22</name>
    <name evidence="11" type="ORF">Q9L58_008463</name>
</gene>
<sequence length="343" mass="36493">MADYTRERQIAELAVQRACLLTDKVYYSRVKGTVTKGDNSPVTIADFGAQALVIGAVHKAFPEDFIVGEEDAKVLRAEKDKRDSVWDLVKSAIEESRDLSDSIGVIEDTEEMLALIDRGSHEGGSVGRIWALDPIDGTKGFLRGDQYAVCLALMVDGKVQAGALGCPNLPVDPAIPDGEKGIMLSVERGKGATIRPLSSPSSPGTPLRMRSISSLSRASFCEGVESGHSSHSQQAAIATALGITNPSVKMDSQAKYATIARGVADIYLRLPVSADYEEKIWDHAVGSLIVEEAGGVVSDIHGNPLNFAVGRTLKENKGIVAATANIHKEVVNAVQNELTGSLL</sequence>
<keyword evidence="4 10" id="KW-0479">Metal-binding</keyword>
<keyword evidence="12" id="KW-1185">Reference proteome</keyword>
<evidence type="ECO:0000256" key="9">
    <source>
        <dbReference type="ARBA" id="ARBA00044484"/>
    </source>
</evidence>
<dbReference type="InterPro" id="IPR020583">
    <property type="entry name" value="Inositol_monoP_metal-BS"/>
</dbReference>
<dbReference type="GO" id="GO:0008441">
    <property type="term" value="F:3'(2'),5'-bisphosphate nucleotidase activity"/>
    <property type="evidence" value="ECO:0007669"/>
    <property type="project" value="UniProtKB-EC"/>
</dbReference>
<evidence type="ECO:0000256" key="10">
    <source>
        <dbReference type="RuleBase" id="RU368076"/>
    </source>
</evidence>
<comment type="catalytic activity">
    <reaction evidence="9">
        <text>3'-phosphoadenylyl sulfate + H2O = adenosine 5'-phosphosulfate + phosphate</text>
        <dbReference type="Rhea" id="RHEA:77639"/>
        <dbReference type="ChEBI" id="CHEBI:15377"/>
        <dbReference type="ChEBI" id="CHEBI:43474"/>
        <dbReference type="ChEBI" id="CHEBI:58243"/>
        <dbReference type="ChEBI" id="CHEBI:58339"/>
        <dbReference type="EC" id="3.1.3.7"/>
    </reaction>
    <physiologicalReaction direction="left-to-right" evidence="9">
        <dbReference type="Rhea" id="RHEA:77640"/>
    </physiologicalReaction>
</comment>
<reference evidence="11 12" key="1">
    <citation type="submission" date="2024-02" db="EMBL/GenBank/DDBJ databases">
        <title>Discinaceae phylogenomics.</title>
        <authorList>
            <person name="Dirks A.C."/>
            <person name="James T.Y."/>
        </authorList>
    </citation>
    <scope>NUCLEOTIDE SEQUENCE [LARGE SCALE GENOMIC DNA]</scope>
    <source>
        <strain evidence="11 12">ACD0624</strain>
    </source>
</reference>
<dbReference type="Proteomes" id="UP001447188">
    <property type="component" value="Unassembled WGS sequence"/>
</dbReference>
<dbReference type="EMBL" id="JBBBZM010000158">
    <property type="protein sequence ID" value="KAL0632658.1"/>
    <property type="molecule type" value="Genomic_DNA"/>
</dbReference>
<evidence type="ECO:0000256" key="8">
    <source>
        <dbReference type="ARBA" id="ARBA00044479"/>
    </source>
</evidence>
<dbReference type="InterPro" id="IPR006239">
    <property type="entry name" value="DPNP"/>
</dbReference>
<comment type="function">
    <text evidence="10">Converts adenosine 3'-phosphate 5'-phosphosulfate (PAPS) to adenosine 5'-phosphosulfate (APS) and 3'(2')-phosphoadenosine 5'-phosphate (PAP) to AMP.</text>
</comment>
<dbReference type="PROSITE" id="PS00629">
    <property type="entry name" value="IMP_1"/>
    <property type="match status" value="1"/>
</dbReference>
<accession>A0ABR3G9W4</accession>
<dbReference type="PRINTS" id="PR00377">
    <property type="entry name" value="IMPHPHTASES"/>
</dbReference>
<comment type="catalytic activity">
    <reaction evidence="8">
        <text>adenosine 3',5'-bisphosphate + H2O = AMP + phosphate</text>
        <dbReference type="Rhea" id="RHEA:10040"/>
        <dbReference type="ChEBI" id="CHEBI:15377"/>
        <dbReference type="ChEBI" id="CHEBI:43474"/>
        <dbReference type="ChEBI" id="CHEBI:58343"/>
        <dbReference type="ChEBI" id="CHEBI:456215"/>
        <dbReference type="EC" id="3.1.3.7"/>
    </reaction>
    <physiologicalReaction direction="left-to-right" evidence="8">
        <dbReference type="Rhea" id="RHEA:10041"/>
    </physiologicalReaction>
</comment>
<dbReference type="PANTHER" id="PTHR43200">
    <property type="entry name" value="PHOSPHATASE"/>
    <property type="match status" value="1"/>
</dbReference>
<evidence type="ECO:0000256" key="5">
    <source>
        <dbReference type="ARBA" id="ARBA00022801"/>
    </source>
</evidence>
<comment type="caution">
    <text evidence="11">The sequence shown here is derived from an EMBL/GenBank/DDBJ whole genome shotgun (WGS) entry which is preliminary data.</text>
</comment>
<evidence type="ECO:0000256" key="3">
    <source>
        <dbReference type="ARBA" id="ARBA00012633"/>
    </source>
</evidence>
<comment type="catalytic activity">
    <reaction evidence="7">
        <text>adenosine 2',5'-bisphosphate + H2O = AMP + phosphate</text>
        <dbReference type="Rhea" id="RHEA:77643"/>
        <dbReference type="ChEBI" id="CHEBI:15377"/>
        <dbReference type="ChEBI" id="CHEBI:43474"/>
        <dbReference type="ChEBI" id="CHEBI:194156"/>
        <dbReference type="ChEBI" id="CHEBI:456215"/>
        <dbReference type="EC" id="3.1.3.7"/>
    </reaction>
    <physiologicalReaction direction="left-to-right" evidence="7">
        <dbReference type="Rhea" id="RHEA:77644"/>
    </physiologicalReaction>
</comment>
<comment type="cofactor">
    <cofactor evidence="1 10">
        <name>Mg(2+)</name>
        <dbReference type="ChEBI" id="CHEBI:18420"/>
    </cofactor>
</comment>
<evidence type="ECO:0000256" key="4">
    <source>
        <dbReference type="ARBA" id="ARBA00022723"/>
    </source>
</evidence>
<dbReference type="PANTHER" id="PTHR43200:SF6">
    <property type="entry name" value="3'(2'),5'-BISPHOSPHATE NUCLEOTIDASE"/>
    <property type="match status" value="1"/>
</dbReference>
<dbReference type="NCBIfam" id="TIGR01330">
    <property type="entry name" value="bisphos_HAL2"/>
    <property type="match status" value="1"/>
</dbReference>
<evidence type="ECO:0000256" key="1">
    <source>
        <dbReference type="ARBA" id="ARBA00001946"/>
    </source>
</evidence>
<dbReference type="Gene3D" id="3.30.540.10">
    <property type="entry name" value="Fructose-1,6-Bisphosphatase, subunit A, domain 1"/>
    <property type="match status" value="1"/>
</dbReference>
<evidence type="ECO:0000256" key="6">
    <source>
        <dbReference type="ARBA" id="ARBA00022842"/>
    </source>
</evidence>
<evidence type="ECO:0000256" key="7">
    <source>
        <dbReference type="ARBA" id="ARBA00044466"/>
    </source>
</evidence>
<dbReference type="CDD" id="cd01517">
    <property type="entry name" value="PAP_phosphatase"/>
    <property type="match status" value="1"/>
</dbReference>
<keyword evidence="5 10" id="KW-0378">Hydrolase</keyword>
<evidence type="ECO:0000313" key="11">
    <source>
        <dbReference type="EMBL" id="KAL0632658.1"/>
    </source>
</evidence>
<proteinExistence type="inferred from homology"/>
<dbReference type="InterPro" id="IPR051090">
    <property type="entry name" value="Inositol_monoP_superfamily"/>
</dbReference>
<comment type="similarity">
    <text evidence="2 10">Belongs to the inositol monophosphatase superfamily.</text>
</comment>
<dbReference type="InterPro" id="IPR000760">
    <property type="entry name" value="Inositol_monophosphatase-like"/>
</dbReference>
<keyword evidence="6 10" id="KW-0460">Magnesium</keyword>
<organism evidence="11 12">
    <name type="scientific">Discina gigas</name>
    <dbReference type="NCBI Taxonomy" id="1032678"/>
    <lineage>
        <taxon>Eukaryota</taxon>
        <taxon>Fungi</taxon>
        <taxon>Dikarya</taxon>
        <taxon>Ascomycota</taxon>
        <taxon>Pezizomycotina</taxon>
        <taxon>Pezizomycetes</taxon>
        <taxon>Pezizales</taxon>
        <taxon>Discinaceae</taxon>
        <taxon>Discina</taxon>
    </lineage>
</organism>
<dbReference type="SUPFAM" id="SSF56655">
    <property type="entry name" value="Carbohydrate phosphatase"/>
    <property type="match status" value="1"/>
</dbReference>
<dbReference type="Gene3D" id="3.40.190.80">
    <property type="match status" value="1"/>
</dbReference>
<dbReference type="Pfam" id="PF00459">
    <property type="entry name" value="Inositol_P"/>
    <property type="match status" value="1"/>
</dbReference>
<evidence type="ECO:0000256" key="2">
    <source>
        <dbReference type="ARBA" id="ARBA00009759"/>
    </source>
</evidence>